<dbReference type="HAMAP" id="MF_01114">
    <property type="entry name" value="RecX"/>
    <property type="match status" value="1"/>
</dbReference>
<feature type="domain" description="RecX second three-helical" evidence="7">
    <location>
        <begin position="85"/>
        <end position="126"/>
    </location>
</feature>
<keyword evidence="4 5" id="KW-0963">Cytoplasm</keyword>
<accession>A0ABV3KB67</accession>
<reference evidence="9 10" key="1">
    <citation type="submission" date="2024-06" db="EMBL/GenBank/DDBJ databases">
        <title>The Natural Products Discovery Center: Release of the First 8490 Sequenced Strains for Exploring Actinobacteria Biosynthetic Diversity.</title>
        <authorList>
            <person name="Kalkreuter E."/>
            <person name="Kautsar S.A."/>
            <person name="Yang D."/>
            <person name="Bader C.D."/>
            <person name="Teijaro C.N."/>
            <person name="Fluegel L."/>
            <person name="Davis C.M."/>
            <person name="Simpson J.R."/>
            <person name="Lauterbach L."/>
            <person name="Steele A.D."/>
            <person name="Gui C."/>
            <person name="Meng S."/>
            <person name="Li G."/>
            <person name="Viehrig K."/>
            <person name="Ye F."/>
            <person name="Su P."/>
            <person name="Kiefer A.F."/>
            <person name="Nichols A."/>
            <person name="Cepeda A.J."/>
            <person name="Yan W."/>
            <person name="Fan B."/>
            <person name="Jiang Y."/>
            <person name="Adhikari A."/>
            <person name="Zheng C.-J."/>
            <person name="Schuster L."/>
            <person name="Cowan T.M."/>
            <person name="Smanski M.J."/>
            <person name="Chevrette M.G."/>
            <person name="De Carvalho L.P.S."/>
            <person name="Shen B."/>
        </authorList>
    </citation>
    <scope>NUCLEOTIDE SEQUENCE [LARGE SCALE GENOMIC DNA]</scope>
    <source>
        <strain evidence="9 10">NPDC079179</strain>
    </source>
</reference>
<dbReference type="InterPro" id="IPR053924">
    <property type="entry name" value="RecX_HTH_2nd"/>
</dbReference>
<organism evidence="9 10">
    <name type="scientific">Kocuria salsicia</name>
    <dbReference type="NCBI Taxonomy" id="664639"/>
    <lineage>
        <taxon>Bacteria</taxon>
        <taxon>Bacillati</taxon>
        <taxon>Actinomycetota</taxon>
        <taxon>Actinomycetes</taxon>
        <taxon>Micrococcales</taxon>
        <taxon>Micrococcaceae</taxon>
        <taxon>Kocuria</taxon>
    </lineage>
</organism>
<name>A0ABV3KB67_9MICC</name>
<comment type="function">
    <text evidence="5">Modulates RecA activity.</text>
</comment>
<dbReference type="EMBL" id="JBFBLL010000003">
    <property type="protein sequence ID" value="MEV8157643.1"/>
    <property type="molecule type" value="Genomic_DNA"/>
</dbReference>
<sequence length="211" mass="23197">MAQHHAEPGEGPALVPEGGSETSTGEAHGGEDLGVRERARSIVLRQLTASAKSRRQLEDKLADKDIPDDVAGEVLDRLEEVNLVDDRAFAAMFVRSRAETRRLSRSALRRELSHRGIIGEIAEQALDQRSDEDELRDAHELVRKKLPATLDPSDRKEYEKLTRRLVSMLGRKGYAPGLAFAVVKEELADLGSAGAGEERPDLDGADVWDTP</sequence>
<feature type="region of interest" description="Disordered" evidence="6">
    <location>
        <begin position="191"/>
        <end position="211"/>
    </location>
</feature>
<dbReference type="RefSeq" id="WP_144942444.1">
    <property type="nucleotide sequence ID" value="NZ_JBFBLL010000003.1"/>
</dbReference>
<protein>
    <recommendedName>
        <fullName evidence="3 5">Regulatory protein RecX</fullName>
    </recommendedName>
</protein>
<dbReference type="Pfam" id="PF21982">
    <property type="entry name" value="RecX_HTH1"/>
    <property type="match status" value="1"/>
</dbReference>
<evidence type="ECO:0000256" key="1">
    <source>
        <dbReference type="ARBA" id="ARBA00004496"/>
    </source>
</evidence>
<gene>
    <name evidence="5" type="primary">recX</name>
    <name evidence="9" type="ORF">AB0O96_05475</name>
</gene>
<evidence type="ECO:0000256" key="4">
    <source>
        <dbReference type="ARBA" id="ARBA00022490"/>
    </source>
</evidence>
<proteinExistence type="inferred from homology"/>
<evidence type="ECO:0000256" key="3">
    <source>
        <dbReference type="ARBA" id="ARBA00018111"/>
    </source>
</evidence>
<keyword evidence="10" id="KW-1185">Reference proteome</keyword>
<dbReference type="PANTHER" id="PTHR33602">
    <property type="entry name" value="REGULATORY PROTEIN RECX FAMILY PROTEIN"/>
    <property type="match status" value="1"/>
</dbReference>
<evidence type="ECO:0000313" key="9">
    <source>
        <dbReference type="EMBL" id="MEV8157643.1"/>
    </source>
</evidence>
<dbReference type="InterPro" id="IPR036388">
    <property type="entry name" value="WH-like_DNA-bd_sf"/>
</dbReference>
<feature type="region of interest" description="Disordered" evidence="6">
    <location>
        <begin position="1"/>
        <end position="36"/>
    </location>
</feature>
<dbReference type="Pfam" id="PF02631">
    <property type="entry name" value="RecX_HTH2"/>
    <property type="match status" value="1"/>
</dbReference>
<comment type="caution">
    <text evidence="9">The sequence shown here is derived from an EMBL/GenBank/DDBJ whole genome shotgun (WGS) entry which is preliminary data.</text>
</comment>
<comment type="subcellular location">
    <subcellularLocation>
        <location evidence="1 5">Cytoplasm</location>
    </subcellularLocation>
</comment>
<evidence type="ECO:0000256" key="2">
    <source>
        <dbReference type="ARBA" id="ARBA00009695"/>
    </source>
</evidence>
<evidence type="ECO:0000259" key="8">
    <source>
        <dbReference type="Pfam" id="PF21982"/>
    </source>
</evidence>
<dbReference type="PANTHER" id="PTHR33602:SF1">
    <property type="entry name" value="REGULATORY PROTEIN RECX FAMILY PROTEIN"/>
    <property type="match status" value="1"/>
</dbReference>
<dbReference type="InterPro" id="IPR053926">
    <property type="entry name" value="RecX_HTH_1st"/>
</dbReference>
<dbReference type="Gene3D" id="1.10.10.10">
    <property type="entry name" value="Winged helix-like DNA-binding domain superfamily/Winged helix DNA-binding domain"/>
    <property type="match status" value="2"/>
</dbReference>
<feature type="domain" description="RecX first three-helical" evidence="8">
    <location>
        <begin position="39"/>
        <end position="78"/>
    </location>
</feature>
<dbReference type="InterPro" id="IPR003783">
    <property type="entry name" value="Regulatory_RecX"/>
</dbReference>
<evidence type="ECO:0000313" key="10">
    <source>
        <dbReference type="Proteomes" id="UP001553031"/>
    </source>
</evidence>
<comment type="similarity">
    <text evidence="2 5">Belongs to the RecX family.</text>
</comment>
<evidence type="ECO:0000259" key="7">
    <source>
        <dbReference type="Pfam" id="PF02631"/>
    </source>
</evidence>
<dbReference type="Proteomes" id="UP001553031">
    <property type="component" value="Unassembled WGS sequence"/>
</dbReference>
<evidence type="ECO:0000256" key="6">
    <source>
        <dbReference type="SAM" id="MobiDB-lite"/>
    </source>
</evidence>
<evidence type="ECO:0000256" key="5">
    <source>
        <dbReference type="HAMAP-Rule" id="MF_01114"/>
    </source>
</evidence>